<dbReference type="RefSeq" id="WP_126269258.1">
    <property type="nucleotide sequence ID" value="NZ_CP034463.1"/>
</dbReference>
<reference evidence="1 2" key="1">
    <citation type="submission" date="2018-12" db="EMBL/GenBank/DDBJ databases">
        <authorList>
            <person name="Li K."/>
        </authorList>
    </citation>
    <scope>NUCLEOTIDE SEQUENCE [LARGE SCALE GENOMIC DNA]</scope>
    <source>
        <strain evidence="2">CR22</strain>
    </source>
</reference>
<proteinExistence type="predicted"/>
<protein>
    <submittedName>
        <fullName evidence="1">Uncharacterized protein</fullName>
    </submittedName>
</protein>
<evidence type="ECO:0000313" key="1">
    <source>
        <dbReference type="EMBL" id="AZP14871.1"/>
    </source>
</evidence>
<accession>A0A3S9HRZ0</accession>
<dbReference type="EMBL" id="CP034463">
    <property type="protein sequence ID" value="AZP14871.1"/>
    <property type="molecule type" value="Genomic_DNA"/>
</dbReference>
<name>A0A3S9HRZ0_9ACTN</name>
<dbReference type="Proteomes" id="UP000280197">
    <property type="component" value="Chromosome"/>
</dbReference>
<keyword evidence="2" id="KW-1185">Reference proteome</keyword>
<organism evidence="1 2">
    <name type="scientific">Streptomyces aquilus</name>
    <dbReference type="NCBI Taxonomy" id="2548456"/>
    <lineage>
        <taxon>Bacteria</taxon>
        <taxon>Bacillati</taxon>
        <taxon>Actinomycetota</taxon>
        <taxon>Actinomycetes</taxon>
        <taxon>Kitasatosporales</taxon>
        <taxon>Streptomycetaceae</taxon>
        <taxon>Streptomyces</taxon>
    </lineage>
</organism>
<evidence type="ECO:0000313" key="2">
    <source>
        <dbReference type="Proteomes" id="UP000280197"/>
    </source>
</evidence>
<dbReference type="AlphaFoldDB" id="A0A3S9HRZ0"/>
<dbReference type="KEGG" id="saqu:EJC51_01080"/>
<gene>
    <name evidence="1" type="ORF">EJC51_01080</name>
</gene>
<sequence>MSESHSPDAALRLARQLFPGTSDHDPLDSLQVMELLAHLESNGFEPPSPVFITEMTIAGVIDAEK</sequence>